<evidence type="ECO:0000256" key="2">
    <source>
        <dbReference type="ARBA" id="ARBA00009370"/>
    </source>
</evidence>
<dbReference type="SUPFAM" id="SSF51306">
    <property type="entry name" value="LexA/Signal peptidase"/>
    <property type="match status" value="1"/>
</dbReference>
<name>A0A367ZQV6_9BACT</name>
<dbReference type="AlphaFoldDB" id="A0A367ZQV6"/>
<keyword evidence="4 5" id="KW-0378">Hydrolase</keyword>
<keyword evidence="5" id="KW-0645">Protease</keyword>
<dbReference type="EC" id="3.4.21.89" evidence="3 5"/>
<gene>
    <name evidence="7" type="ORF">OZSIB_3280</name>
</gene>
<protein>
    <recommendedName>
        <fullName evidence="3 5">Signal peptidase I</fullName>
        <ecNumber evidence="3 5">3.4.21.89</ecNumber>
    </recommendedName>
</protein>
<dbReference type="Gene3D" id="2.10.109.10">
    <property type="entry name" value="Umud Fragment, subunit A"/>
    <property type="match status" value="1"/>
</dbReference>
<dbReference type="Proteomes" id="UP000252355">
    <property type="component" value="Unassembled WGS sequence"/>
</dbReference>
<evidence type="ECO:0000259" key="6">
    <source>
        <dbReference type="Pfam" id="PF10502"/>
    </source>
</evidence>
<feature type="domain" description="Peptidase S26" evidence="6">
    <location>
        <begin position="9"/>
        <end position="162"/>
    </location>
</feature>
<evidence type="ECO:0000313" key="7">
    <source>
        <dbReference type="EMBL" id="RCK80534.1"/>
    </source>
</evidence>
<proteinExistence type="inferred from homology"/>
<reference evidence="7 8" key="1">
    <citation type="submission" date="2018-05" db="EMBL/GenBank/DDBJ databases">
        <title>A metagenomic window into the 2 km-deep terrestrial subsurface aquifer revealed taxonomically and functionally diverse microbial community comprising novel uncultured bacterial lineages.</title>
        <authorList>
            <person name="Kadnikov V.V."/>
            <person name="Mardanov A.V."/>
            <person name="Beletsky A.V."/>
            <person name="Banks D."/>
            <person name="Pimenov N.V."/>
            <person name="Frank Y.A."/>
            <person name="Karnachuk O.V."/>
            <person name="Ravin N.V."/>
        </authorList>
    </citation>
    <scope>NUCLEOTIDE SEQUENCE [LARGE SCALE GENOMIC DNA]</scope>
    <source>
        <strain evidence="7">BY5</strain>
    </source>
</reference>
<accession>A0A367ZQV6</accession>
<dbReference type="InterPro" id="IPR000223">
    <property type="entry name" value="Pept_S26A_signal_pept_1"/>
</dbReference>
<sequence length="175" mass="20018">MSGHLQSIKEWIKDFLKALVFFFALQTYVVQGFVIEGACMEPQLRSHEKIMVNKLIYYFRPPAVGEVVVFSFPLDPRKDFIKRVVGVPGDLLEIRDGFLYRNHKRVAEPFVKEYVFGTFGPLRVPPGKVCVMGDNRNNSHDSRAWGFLDIAQVKGRAEFVFWPPWSVGLIPAIAD</sequence>
<evidence type="ECO:0000256" key="4">
    <source>
        <dbReference type="ARBA" id="ARBA00022801"/>
    </source>
</evidence>
<dbReference type="InterPro" id="IPR019757">
    <property type="entry name" value="Pept_S26A_signal_pept_1_Lys-AS"/>
</dbReference>
<organism evidence="7 8">
    <name type="scientific">Candidatus Ozemobacter sibiricus</name>
    <dbReference type="NCBI Taxonomy" id="2268124"/>
    <lineage>
        <taxon>Bacteria</taxon>
        <taxon>Candidatus Ozemobacteria</taxon>
        <taxon>Candidatus Ozemobacterales</taxon>
        <taxon>Candidatus Ozemobacteraceae</taxon>
        <taxon>Candidatus Ozemobacter</taxon>
    </lineage>
</organism>
<dbReference type="GO" id="GO:0009003">
    <property type="term" value="F:signal peptidase activity"/>
    <property type="evidence" value="ECO:0007669"/>
    <property type="project" value="UniProtKB-EC"/>
</dbReference>
<dbReference type="GO" id="GO:0016020">
    <property type="term" value="C:membrane"/>
    <property type="evidence" value="ECO:0007669"/>
    <property type="project" value="UniProtKB-SubCell"/>
</dbReference>
<comment type="subcellular location">
    <subcellularLocation>
        <location evidence="5">Membrane</location>
        <topology evidence="5">Single-pass type II membrane protein</topology>
    </subcellularLocation>
</comment>
<dbReference type="NCBIfam" id="TIGR02227">
    <property type="entry name" value="sigpep_I_bact"/>
    <property type="match status" value="1"/>
</dbReference>
<dbReference type="EMBL" id="QOQW01000006">
    <property type="protein sequence ID" value="RCK80534.1"/>
    <property type="molecule type" value="Genomic_DNA"/>
</dbReference>
<dbReference type="PANTHER" id="PTHR43390">
    <property type="entry name" value="SIGNAL PEPTIDASE I"/>
    <property type="match status" value="1"/>
</dbReference>
<evidence type="ECO:0000256" key="5">
    <source>
        <dbReference type="RuleBase" id="RU362042"/>
    </source>
</evidence>
<evidence type="ECO:0000313" key="8">
    <source>
        <dbReference type="Proteomes" id="UP000252355"/>
    </source>
</evidence>
<dbReference type="PRINTS" id="PR00727">
    <property type="entry name" value="LEADERPTASE"/>
</dbReference>
<dbReference type="PROSITE" id="PS00760">
    <property type="entry name" value="SPASE_I_2"/>
    <property type="match status" value="1"/>
</dbReference>
<dbReference type="InterPro" id="IPR019533">
    <property type="entry name" value="Peptidase_S26"/>
</dbReference>
<dbReference type="Pfam" id="PF10502">
    <property type="entry name" value="Peptidase_S26"/>
    <property type="match status" value="1"/>
</dbReference>
<comment type="caution">
    <text evidence="7">The sequence shown here is derived from an EMBL/GenBank/DDBJ whole genome shotgun (WGS) entry which is preliminary data.</text>
</comment>
<evidence type="ECO:0000256" key="3">
    <source>
        <dbReference type="ARBA" id="ARBA00013208"/>
    </source>
</evidence>
<dbReference type="CDD" id="cd06530">
    <property type="entry name" value="S26_SPase_I"/>
    <property type="match status" value="1"/>
</dbReference>
<dbReference type="InterPro" id="IPR036286">
    <property type="entry name" value="LexA/Signal_pep-like_sf"/>
</dbReference>
<comment type="similarity">
    <text evidence="2 5">Belongs to the peptidase S26 family.</text>
</comment>
<dbReference type="GO" id="GO:0006465">
    <property type="term" value="P:signal peptide processing"/>
    <property type="evidence" value="ECO:0007669"/>
    <property type="project" value="InterPro"/>
</dbReference>
<dbReference type="PANTHER" id="PTHR43390:SF1">
    <property type="entry name" value="CHLOROPLAST PROCESSING PEPTIDASE"/>
    <property type="match status" value="1"/>
</dbReference>
<dbReference type="GO" id="GO:0004252">
    <property type="term" value="F:serine-type endopeptidase activity"/>
    <property type="evidence" value="ECO:0007669"/>
    <property type="project" value="InterPro"/>
</dbReference>
<evidence type="ECO:0000256" key="1">
    <source>
        <dbReference type="ARBA" id="ARBA00000677"/>
    </source>
</evidence>
<comment type="catalytic activity">
    <reaction evidence="1 5">
        <text>Cleavage of hydrophobic, N-terminal signal or leader sequences from secreted and periplasmic proteins.</text>
        <dbReference type="EC" id="3.4.21.89"/>
    </reaction>
</comment>